<dbReference type="InterPro" id="IPR016047">
    <property type="entry name" value="M23ase_b-sheet_dom"/>
</dbReference>
<accession>A0A4U2Z9U8</accession>
<keyword evidence="4" id="KW-1185">Reference proteome</keyword>
<gene>
    <name evidence="3" type="ORF">FCU45_02540</name>
</gene>
<dbReference type="OrthoDB" id="9815245at2"/>
<dbReference type="EMBL" id="SZPX01000001">
    <property type="protein sequence ID" value="TKI71276.1"/>
    <property type="molecule type" value="Genomic_DNA"/>
</dbReference>
<feature type="signal peptide" evidence="1">
    <location>
        <begin position="1"/>
        <end position="16"/>
    </location>
</feature>
<protein>
    <submittedName>
        <fullName evidence="3">M23 family metallopeptidase</fullName>
    </submittedName>
</protein>
<keyword evidence="1" id="KW-0732">Signal</keyword>
<sequence>MRFVSFFLFFATALFALNIEIADSNVTNGRTALLEFKKEKNIEYRSVLFDDKSYKIFKNPLDDERFYVLLPISYYEKPSDKKVEIFYVEDDKERSKSLFFRVESADYEKETLSVDSSKVTLSKEDQKRASKEYAEAMALYKTTTKQSYISSEFIVPMDSKITSEFGKARVYNGSLKSYHGGTDFRANDGTPLIACNNGKVVLAKDRFYSGGSVVIDHGHGIYSCYFHMSKLDVKEGSMVKKGETIGLSGSTGRVTGPHLHFGIRVAAQQVDPLQFVELINKNLLKGTK</sequence>
<reference evidence="3 4" key="1">
    <citation type="submission" date="2019-04" db="EMBL/GenBank/DDBJ databases">
        <title>Sulfurimonas crateris sp. nov. a facultative anaerobic sulfur-oxidizing chemolithautotrophic bacterium isolated from a terrestrial mud vulcano.</title>
        <authorList>
            <person name="Ratnikova N.M."/>
            <person name="Slobodkin A.I."/>
            <person name="Merkel A.Y."/>
            <person name="Novikov A."/>
            <person name="Bonch-Osmolovskaya E.A."/>
            <person name="Slobodkina G.B."/>
        </authorList>
    </citation>
    <scope>NUCLEOTIDE SEQUENCE [LARGE SCALE GENOMIC DNA]</scope>
    <source>
        <strain evidence="3 4">SN118</strain>
    </source>
</reference>
<dbReference type="CDD" id="cd12797">
    <property type="entry name" value="M23_peptidase"/>
    <property type="match status" value="1"/>
</dbReference>
<dbReference type="Proteomes" id="UP000309561">
    <property type="component" value="Unassembled WGS sequence"/>
</dbReference>
<dbReference type="Gene3D" id="2.70.70.10">
    <property type="entry name" value="Glucose Permease (Domain IIA)"/>
    <property type="match status" value="1"/>
</dbReference>
<dbReference type="GO" id="GO:0004222">
    <property type="term" value="F:metalloendopeptidase activity"/>
    <property type="evidence" value="ECO:0007669"/>
    <property type="project" value="TreeGrafter"/>
</dbReference>
<organism evidence="3 4">
    <name type="scientific">Sulfurimonas crateris</name>
    <dbReference type="NCBI Taxonomy" id="2574727"/>
    <lineage>
        <taxon>Bacteria</taxon>
        <taxon>Pseudomonadati</taxon>
        <taxon>Campylobacterota</taxon>
        <taxon>Epsilonproteobacteria</taxon>
        <taxon>Campylobacterales</taxon>
        <taxon>Sulfurimonadaceae</taxon>
        <taxon>Sulfurimonas</taxon>
    </lineage>
</organism>
<dbReference type="PANTHER" id="PTHR21666">
    <property type="entry name" value="PEPTIDASE-RELATED"/>
    <property type="match status" value="1"/>
</dbReference>
<dbReference type="Pfam" id="PF01551">
    <property type="entry name" value="Peptidase_M23"/>
    <property type="match status" value="1"/>
</dbReference>
<dbReference type="InterPro" id="IPR050570">
    <property type="entry name" value="Cell_wall_metabolism_enzyme"/>
</dbReference>
<evidence type="ECO:0000256" key="1">
    <source>
        <dbReference type="SAM" id="SignalP"/>
    </source>
</evidence>
<evidence type="ECO:0000313" key="4">
    <source>
        <dbReference type="Proteomes" id="UP000309561"/>
    </source>
</evidence>
<feature type="domain" description="M23ase beta-sheet core" evidence="2">
    <location>
        <begin position="178"/>
        <end position="272"/>
    </location>
</feature>
<dbReference type="PANTHER" id="PTHR21666:SF270">
    <property type="entry name" value="MUREIN HYDROLASE ACTIVATOR ENVC"/>
    <property type="match status" value="1"/>
</dbReference>
<name>A0A4U2Z9U8_9BACT</name>
<feature type="chain" id="PRO_5020852052" evidence="1">
    <location>
        <begin position="17"/>
        <end position="288"/>
    </location>
</feature>
<evidence type="ECO:0000259" key="2">
    <source>
        <dbReference type="Pfam" id="PF01551"/>
    </source>
</evidence>
<dbReference type="RefSeq" id="WP_137011950.1">
    <property type="nucleotide sequence ID" value="NZ_SZPX01000001.1"/>
</dbReference>
<evidence type="ECO:0000313" key="3">
    <source>
        <dbReference type="EMBL" id="TKI71276.1"/>
    </source>
</evidence>
<dbReference type="AlphaFoldDB" id="A0A4U2Z9U8"/>
<dbReference type="SUPFAM" id="SSF51261">
    <property type="entry name" value="Duplicated hybrid motif"/>
    <property type="match status" value="1"/>
</dbReference>
<proteinExistence type="predicted"/>
<dbReference type="InterPro" id="IPR011055">
    <property type="entry name" value="Dup_hybrid_motif"/>
</dbReference>
<comment type="caution">
    <text evidence="3">The sequence shown here is derived from an EMBL/GenBank/DDBJ whole genome shotgun (WGS) entry which is preliminary data.</text>
</comment>